<feature type="transmembrane region" description="Helical" evidence="5">
    <location>
        <begin position="77"/>
        <end position="97"/>
    </location>
</feature>
<dbReference type="Proteomes" id="UP000002027">
    <property type="component" value="Chromosome 1"/>
</dbReference>
<dbReference type="eggNOG" id="COG3307">
    <property type="taxonomic scope" value="Bacteria"/>
</dbReference>
<evidence type="ECO:0000256" key="4">
    <source>
        <dbReference type="ARBA" id="ARBA00023136"/>
    </source>
</evidence>
<proteinExistence type="predicted"/>
<reference evidence="7 8" key="2">
    <citation type="journal article" date="2010" name="Stand. Genomic Sci.">
        <title>Complete genome sequence of Desulfohalobium retbaense type strain (HR(100)).</title>
        <authorList>
            <person name="Spring S."/>
            <person name="Nolan M."/>
            <person name="Lapidus A."/>
            <person name="Glavina Del Rio T."/>
            <person name="Copeland A."/>
            <person name="Tice H."/>
            <person name="Cheng J.F."/>
            <person name="Lucas S."/>
            <person name="Land M."/>
            <person name="Chen F."/>
            <person name="Bruce D."/>
            <person name="Goodwin L."/>
            <person name="Pitluck S."/>
            <person name="Ivanova N."/>
            <person name="Mavromatis K."/>
            <person name="Mikhailova N."/>
            <person name="Pati A."/>
            <person name="Chen A."/>
            <person name="Palaniappan K."/>
            <person name="Hauser L."/>
            <person name="Chang Y.J."/>
            <person name="Jeffries C.D."/>
            <person name="Munk C."/>
            <person name="Kiss H."/>
            <person name="Chain P."/>
            <person name="Han C."/>
            <person name="Brettin T."/>
            <person name="Detter J.C."/>
            <person name="Schuler E."/>
            <person name="Goker M."/>
            <person name="Rohde M."/>
            <person name="Bristow J."/>
            <person name="Eisen J.A."/>
            <person name="Markowitz V."/>
            <person name="Hugenholtz P."/>
            <person name="Kyrpides N.C."/>
            <person name="Klenk H.P."/>
        </authorList>
    </citation>
    <scope>NUCLEOTIDE SEQUENCE [LARGE SCALE GENOMIC DNA]</scope>
    <source>
        <strain evidence="8">ATCC 49802 / DSM 20745 / S 6022</strain>
    </source>
</reference>
<evidence type="ECO:0000259" key="6">
    <source>
        <dbReference type="Pfam" id="PF04932"/>
    </source>
</evidence>
<feature type="transmembrane region" description="Helical" evidence="5">
    <location>
        <begin position="55"/>
        <end position="72"/>
    </location>
</feature>
<name>D1C2V8_SPHTD</name>
<dbReference type="InParanoid" id="D1C2V8"/>
<keyword evidence="8" id="KW-1185">Reference proteome</keyword>
<dbReference type="PANTHER" id="PTHR37422:SF13">
    <property type="entry name" value="LIPOPOLYSACCHARIDE BIOSYNTHESIS PROTEIN PA4999-RELATED"/>
    <property type="match status" value="1"/>
</dbReference>
<feature type="domain" description="O-antigen ligase-related" evidence="6">
    <location>
        <begin position="287"/>
        <end position="423"/>
    </location>
</feature>
<feature type="transmembrane region" description="Helical" evidence="5">
    <location>
        <begin position="167"/>
        <end position="186"/>
    </location>
</feature>
<evidence type="ECO:0000256" key="1">
    <source>
        <dbReference type="ARBA" id="ARBA00004141"/>
    </source>
</evidence>
<feature type="transmembrane region" description="Helical" evidence="5">
    <location>
        <begin position="31"/>
        <end position="49"/>
    </location>
</feature>
<keyword evidence="4 5" id="KW-0472">Membrane</keyword>
<feature type="transmembrane region" description="Helical" evidence="5">
    <location>
        <begin position="286"/>
        <end position="315"/>
    </location>
</feature>
<dbReference type="InterPro" id="IPR051533">
    <property type="entry name" value="WaaL-like"/>
</dbReference>
<dbReference type="EMBL" id="CP001823">
    <property type="protein sequence ID" value="ACZ38575.1"/>
    <property type="molecule type" value="Genomic_DNA"/>
</dbReference>
<dbReference type="STRING" id="479434.Sthe_1139"/>
<accession>D1C2V8</accession>
<dbReference type="PANTHER" id="PTHR37422">
    <property type="entry name" value="TEICHURONIC ACID BIOSYNTHESIS PROTEIN TUAE"/>
    <property type="match status" value="1"/>
</dbReference>
<dbReference type="KEGG" id="sti:Sthe_1139"/>
<evidence type="ECO:0000256" key="5">
    <source>
        <dbReference type="SAM" id="Phobius"/>
    </source>
</evidence>
<feature type="transmembrane region" description="Helical" evidence="5">
    <location>
        <begin position="442"/>
        <end position="464"/>
    </location>
</feature>
<keyword evidence="2 5" id="KW-0812">Transmembrane</keyword>
<dbReference type="RefSeq" id="WP_012871622.1">
    <property type="nucleotide sequence ID" value="NC_013523.1"/>
</dbReference>
<comment type="subcellular location">
    <subcellularLocation>
        <location evidence="1">Membrane</location>
        <topology evidence="1">Multi-pass membrane protein</topology>
    </subcellularLocation>
</comment>
<evidence type="ECO:0000256" key="2">
    <source>
        <dbReference type="ARBA" id="ARBA00022692"/>
    </source>
</evidence>
<feature type="transmembrane region" description="Helical" evidence="5">
    <location>
        <begin position="140"/>
        <end position="161"/>
    </location>
</feature>
<dbReference type="HOGENOM" id="CLU_524693_0_0_0"/>
<feature type="transmembrane region" description="Helical" evidence="5">
    <location>
        <begin position="255"/>
        <end position="274"/>
    </location>
</feature>
<feature type="transmembrane region" description="Helical" evidence="5">
    <location>
        <begin position="195"/>
        <end position="218"/>
    </location>
</feature>
<organism evidence="7 8">
    <name type="scientific">Sphaerobacter thermophilus (strain ATCC 49802 / DSM 20745 / KCCM 41009 / NCIMB 13125 / S 6022)</name>
    <dbReference type="NCBI Taxonomy" id="479434"/>
    <lineage>
        <taxon>Bacteria</taxon>
        <taxon>Pseudomonadati</taxon>
        <taxon>Thermomicrobiota</taxon>
        <taxon>Thermomicrobia</taxon>
        <taxon>Sphaerobacterales</taxon>
        <taxon>Sphaerobacterineae</taxon>
        <taxon>Sphaerobacteraceae</taxon>
        <taxon>Sphaerobacter</taxon>
    </lineage>
</organism>
<dbReference type="AlphaFoldDB" id="D1C2V8"/>
<dbReference type="InterPro" id="IPR007016">
    <property type="entry name" value="O-antigen_ligase-rel_domated"/>
</dbReference>
<reference evidence="8" key="1">
    <citation type="submission" date="2009-11" db="EMBL/GenBank/DDBJ databases">
        <title>The complete chromosome 1 of Sphaerobacter thermophilus DSM 20745.</title>
        <authorList>
            <person name="Lucas S."/>
            <person name="Copeland A."/>
            <person name="Lapidus A."/>
            <person name="Glavina del Rio T."/>
            <person name="Dalin E."/>
            <person name="Tice H."/>
            <person name="Bruce D."/>
            <person name="Goodwin L."/>
            <person name="Pitluck S."/>
            <person name="Kyrpides N."/>
            <person name="Mavromatis K."/>
            <person name="Ivanova N."/>
            <person name="Mikhailova N."/>
            <person name="LaButti K.M."/>
            <person name="Clum A."/>
            <person name="Sun H.I."/>
            <person name="Brettin T."/>
            <person name="Detter J.C."/>
            <person name="Han C."/>
            <person name="Larimer F."/>
            <person name="Land M."/>
            <person name="Hauser L."/>
            <person name="Markowitz V."/>
            <person name="Cheng J.F."/>
            <person name="Hugenholtz P."/>
            <person name="Woyke T."/>
            <person name="Wu D."/>
            <person name="Steenblock K."/>
            <person name="Schneider S."/>
            <person name="Pukall R."/>
            <person name="Goeker M."/>
            <person name="Klenk H.P."/>
            <person name="Eisen J.A."/>
        </authorList>
    </citation>
    <scope>NUCLEOTIDE SEQUENCE [LARGE SCALE GENOMIC DNA]</scope>
    <source>
        <strain evidence="8">ATCC 49802 / DSM 20745 / S 6022</strain>
    </source>
</reference>
<feature type="transmembrane region" description="Helical" evidence="5">
    <location>
        <begin position="410"/>
        <end position="430"/>
    </location>
</feature>
<dbReference type="Pfam" id="PF04932">
    <property type="entry name" value="Wzy_C"/>
    <property type="match status" value="1"/>
</dbReference>
<sequence length="519" mass="55070">MASWNLVQPRWITEVSQGGIGRLVTSWPAQLVLAAAVGLALGGAAIVVTGSNSRFAPLLLAALLAPFVAAVVGRVRYILLILTIVTIPIGPDIYLGYREEIGMLGGIGGWNISLGTAALGGLYALWIGAALTGVARAPRLVLRQALPVFLYFLLNVVSILFAPDVTAALFETFWLVQIVALFLYVASTVETRRDVYVIIAAMMVALALESIIMIGVAATGVTFEVAGISTRVTTTSVYAGGFTRAAGTLGSPNAAGSYLAFLVAPALALTICRLPRRLRWLGGAAFPLGTIALILTLSRGSFLSAGIALMVLVAIGLHRRWFAASTIVAMAAVGTVAAVIFGPTLVARLFGEDHGAAEARIPLMQIAFRVIGDHPLGVGLNNFTAVLPAYVGPEFSTHFIYSIHNYYLTIWAEIGPVGLLAFLWIVFAAVRRAWHCANTLGPDLAPFAVAVFGSLLGEAVHMFVDVYKSWAQLDSLFLIAGLLIALTRFSRADLVRRSASHWVRLPAFIPNYRTTGVGG</sequence>
<dbReference type="GO" id="GO:0016020">
    <property type="term" value="C:membrane"/>
    <property type="evidence" value="ECO:0007669"/>
    <property type="project" value="UniProtKB-SubCell"/>
</dbReference>
<feature type="transmembrane region" description="Helical" evidence="5">
    <location>
        <begin position="470"/>
        <end position="489"/>
    </location>
</feature>
<feature type="transmembrane region" description="Helical" evidence="5">
    <location>
        <begin position="109"/>
        <end position="128"/>
    </location>
</feature>
<evidence type="ECO:0000313" key="8">
    <source>
        <dbReference type="Proteomes" id="UP000002027"/>
    </source>
</evidence>
<evidence type="ECO:0000256" key="3">
    <source>
        <dbReference type="ARBA" id="ARBA00022989"/>
    </source>
</evidence>
<evidence type="ECO:0000313" key="7">
    <source>
        <dbReference type="EMBL" id="ACZ38575.1"/>
    </source>
</evidence>
<feature type="transmembrane region" description="Helical" evidence="5">
    <location>
        <begin position="321"/>
        <end position="346"/>
    </location>
</feature>
<protein>
    <submittedName>
        <fullName evidence="7">O-antigen polymerase</fullName>
    </submittedName>
</protein>
<gene>
    <name evidence="7" type="ordered locus">Sthe_1139</name>
</gene>
<keyword evidence="3 5" id="KW-1133">Transmembrane helix</keyword>